<evidence type="ECO:0000256" key="6">
    <source>
        <dbReference type="ARBA" id="ARBA00047364"/>
    </source>
</evidence>
<dbReference type="EMBL" id="JBHUFU010000009">
    <property type="protein sequence ID" value="MFD1831190.1"/>
    <property type="molecule type" value="Genomic_DNA"/>
</dbReference>
<evidence type="ECO:0000256" key="5">
    <source>
        <dbReference type="ARBA" id="ARBA00023146"/>
    </source>
</evidence>
<evidence type="ECO:0000256" key="4">
    <source>
        <dbReference type="ARBA" id="ARBA00022917"/>
    </source>
</evidence>
<comment type="caution">
    <text evidence="9">The sequence shown here is derived from an EMBL/GenBank/DDBJ whole genome shotgun (WGS) entry which is preliminary data.</text>
</comment>
<dbReference type="SUPFAM" id="SSF52374">
    <property type="entry name" value="Nucleotidylyl transferase"/>
    <property type="match status" value="1"/>
</dbReference>
<keyword evidence="10" id="KW-1185">Reference proteome</keyword>
<keyword evidence="3 7" id="KW-0067">ATP-binding</keyword>
<comment type="similarity">
    <text evidence="7">Belongs to the class-I aminoacyl-tRNA synthetase family.</text>
</comment>
<dbReference type="PROSITE" id="PS00178">
    <property type="entry name" value="AA_TRNA_LIGASE_I"/>
    <property type="match status" value="1"/>
</dbReference>
<protein>
    <submittedName>
        <fullName evidence="9">Class I tRNA ligase family protein</fullName>
    </submittedName>
</protein>
<comment type="catalytic activity">
    <reaction evidence="6">
        <text>tRNA(Met) + L-methionine + ATP = L-methionyl-tRNA(Met) + AMP + diphosphate</text>
        <dbReference type="Rhea" id="RHEA:13481"/>
        <dbReference type="Rhea" id="RHEA-COMP:9667"/>
        <dbReference type="Rhea" id="RHEA-COMP:9698"/>
        <dbReference type="ChEBI" id="CHEBI:30616"/>
        <dbReference type="ChEBI" id="CHEBI:33019"/>
        <dbReference type="ChEBI" id="CHEBI:57844"/>
        <dbReference type="ChEBI" id="CHEBI:78442"/>
        <dbReference type="ChEBI" id="CHEBI:78530"/>
        <dbReference type="ChEBI" id="CHEBI:456215"/>
        <dbReference type="EC" id="6.1.1.10"/>
    </reaction>
</comment>
<evidence type="ECO:0000256" key="3">
    <source>
        <dbReference type="ARBA" id="ARBA00022840"/>
    </source>
</evidence>
<dbReference type="GO" id="GO:0016874">
    <property type="term" value="F:ligase activity"/>
    <property type="evidence" value="ECO:0007669"/>
    <property type="project" value="UniProtKB-KW"/>
</dbReference>
<dbReference type="PANTHER" id="PTHR45765">
    <property type="entry name" value="METHIONINE--TRNA LIGASE"/>
    <property type="match status" value="1"/>
</dbReference>
<keyword evidence="5 7" id="KW-0030">Aminoacyl-tRNA synthetase</keyword>
<dbReference type="RefSeq" id="WP_380900875.1">
    <property type="nucleotide sequence ID" value="NZ_JBHUFU010000009.1"/>
</dbReference>
<dbReference type="InterPro" id="IPR014729">
    <property type="entry name" value="Rossmann-like_a/b/a_fold"/>
</dbReference>
<proteinExistence type="inferred from homology"/>
<keyword evidence="1 7" id="KW-0436">Ligase</keyword>
<dbReference type="Proteomes" id="UP001597365">
    <property type="component" value="Unassembled WGS sequence"/>
</dbReference>
<dbReference type="InterPro" id="IPR023458">
    <property type="entry name" value="Met-tRNA_ligase_1"/>
</dbReference>
<evidence type="ECO:0000256" key="1">
    <source>
        <dbReference type="ARBA" id="ARBA00022598"/>
    </source>
</evidence>
<evidence type="ECO:0000313" key="9">
    <source>
        <dbReference type="EMBL" id="MFD1831190.1"/>
    </source>
</evidence>
<keyword evidence="4 7" id="KW-0648">Protein biosynthesis</keyword>
<evidence type="ECO:0000313" key="10">
    <source>
        <dbReference type="Proteomes" id="UP001597365"/>
    </source>
</evidence>
<evidence type="ECO:0000256" key="2">
    <source>
        <dbReference type="ARBA" id="ARBA00022741"/>
    </source>
</evidence>
<dbReference type="Gene3D" id="2.20.28.20">
    <property type="entry name" value="Methionyl-tRNA synthetase, Zn-domain"/>
    <property type="match status" value="1"/>
</dbReference>
<accession>A0ABW4PMJ9</accession>
<name>A0ABW4PMJ9_9ACTN</name>
<organism evidence="9 10">
    <name type="scientific">Streptomyces desertarenae</name>
    <dbReference type="NCBI Taxonomy" id="2666184"/>
    <lineage>
        <taxon>Bacteria</taxon>
        <taxon>Bacillati</taxon>
        <taxon>Actinomycetota</taxon>
        <taxon>Actinomycetes</taxon>
        <taxon>Kitasatosporales</taxon>
        <taxon>Streptomycetaceae</taxon>
        <taxon>Streptomyces</taxon>
    </lineage>
</organism>
<reference evidence="10" key="1">
    <citation type="journal article" date="2019" name="Int. J. Syst. Evol. Microbiol.">
        <title>The Global Catalogue of Microorganisms (GCM) 10K type strain sequencing project: providing services to taxonomists for standard genome sequencing and annotation.</title>
        <authorList>
            <consortium name="The Broad Institute Genomics Platform"/>
            <consortium name="The Broad Institute Genome Sequencing Center for Infectious Disease"/>
            <person name="Wu L."/>
            <person name="Ma J."/>
        </authorList>
    </citation>
    <scope>NUCLEOTIDE SEQUENCE [LARGE SCALE GENOMIC DNA]</scope>
    <source>
        <strain evidence="10">CGMCC 4.7455</strain>
    </source>
</reference>
<evidence type="ECO:0000256" key="7">
    <source>
        <dbReference type="RuleBase" id="RU363039"/>
    </source>
</evidence>
<feature type="domain" description="Methionyl/Leucyl tRNA synthetase" evidence="8">
    <location>
        <begin position="19"/>
        <end position="252"/>
    </location>
</feature>
<feature type="domain" description="Methionyl/Leucyl tRNA synthetase" evidence="8">
    <location>
        <begin position="304"/>
        <end position="405"/>
    </location>
</feature>
<keyword evidence="2 7" id="KW-0547">Nucleotide-binding</keyword>
<evidence type="ECO:0000259" key="8">
    <source>
        <dbReference type="Pfam" id="PF09334"/>
    </source>
</evidence>
<gene>
    <name evidence="9" type="ORF">ACFSJS_16135</name>
</gene>
<dbReference type="InterPro" id="IPR015413">
    <property type="entry name" value="Methionyl/Leucyl_tRNA_Synth"/>
</dbReference>
<sequence length="542" mass="60536">MLSTRRVPRHYLLAPSEPTPNGPLHLGHIAGPFLRTDVLARFLRLRGDLPVVMTGTDAYEPWVAMKARTSGTDPMTVASHYHREIRTDLEALRIGIDTFVDPVEEPWHTEFREEIDSCVRRLRERGAIVTRTERMPYDPGGGRFVIGPLLLGGCPDCGAEVAGYFCEECGAHFRPEEITGPRARFAEDEEHWEWRDVESLFVRTVTPAELETEFDRLDLAERHRDTVRALVRRCGGGFRLSVPERWGMPLPGHLPGHPGHGPVPASLFSYAGCFMFARLMGELHRRRIGAEANSFSPLSDVVTVTSLGSDNIVPTVLCINAVALVHGDTRPYDRCLINEFHLLEGEKFSTSRKHAIRASTVARVPGLPVDATRHYLALVSPETRQTDFVVREFLAHVNGRLAGELESRVEAAWKSRPEVPGPLPGRVLTALNDRLERMERALDGPTVRLVETCAVLDSWIDAFADGGDTPDWHYWWLKGVALLGHPLMPDYCTDLWHRLGAHGEPNTADFTDTTPPSPGAYARWFHPVSEADFAPCLPASLR</sequence>
<dbReference type="InterPro" id="IPR001412">
    <property type="entry name" value="aa-tRNA-synth_I_CS"/>
</dbReference>
<dbReference type="InterPro" id="IPR029038">
    <property type="entry name" value="MetRS_Zn"/>
</dbReference>
<dbReference type="Gene3D" id="3.40.50.620">
    <property type="entry name" value="HUPs"/>
    <property type="match status" value="1"/>
</dbReference>
<dbReference type="PANTHER" id="PTHR45765:SF1">
    <property type="entry name" value="METHIONINE--TRNA LIGASE, CYTOPLASMIC"/>
    <property type="match status" value="1"/>
</dbReference>
<dbReference type="Pfam" id="PF09334">
    <property type="entry name" value="tRNA-synt_1g"/>
    <property type="match status" value="2"/>
</dbReference>